<dbReference type="SMART" id="SM00160">
    <property type="entry name" value="RanBD"/>
    <property type="match status" value="2"/>
</dbReference>
<feature type="region of interest" description="Disordered" evidence="1">
    <location>
        <begin position="263"/>
        <end position="302"/>
    </location>
</feature>
<dbReference type="AlphaFoldDB" id="A0A077Z7G3"/>
<dbReference type="Proteomes" id="UP000030665">
    <property type="component" value="Unassembled WGS sequence"/>
</dbReference>
<keyword evidence="4" id="KW-1185">Reference proteome</keyword>
<gene>
    <name evidence="3" type="ORF">TTRE_0000396701</name>
</gene>
<dbReference type="PANTHER" id="PTHR23138:SF87">
    <property type="entry name" value="E3 SUMO-PROTEIN LIGASE RANBP2"/>
    <property type="match status" value="1"/>
</dbReference>
<sequence length="744" mass="80916">MQTVQSVSVGLESVGSTGKVLFPKLAAAQTPPSAAVPSASVTHTDKGFFSNLPAAMPKQIASTTAAFSGIATPASTTLSQFDKTGYRDVKFGFGTTATPVARANEIPSSTQKNQSTFGTVGKDSQATTKSFPFGGVSFGIPKSMPSMPTAGPKAETKGAPTKGGEDVTDTAAVQKPFSLIQPAVLSVPLVTGAPLFSSSTAKSDVPVLRSSWPPTKAQEAAKEVPQKADQKPSTFSQPPVETTVKPNGCIPGAQLKSFIEAQKSAVSDSKPPATVGLSVEESGQASESEESEEENSTHYEPLVPLPDLVDVVTGEEEEEVIFKERAKMFRYHKELGMYKECGVGDLKLLKHPKTNKYRIVMRRDMVHKICANQLLHAEMRLRPMANCENSYCWIANDYSGDELVTALFAARFRNEQAASNFKETIEKCVAEVKLQDEEAARLSKQDKEEGEVPTPTEGKALSTTSTPLKGEEKEKVETAATKQSESSSFGKAKEGANLSFGQSVLSNTLVLERLTPRGGIFSFPKTDSKQEDSKVRTSPRLLGATTSLVQLVFQPGSTVLSTPTQEASVSEEEKKSDDDDAYDDSYEPNVTFEPIVPLPDLVDVVTGEEDSEVLFCERTRLFRVAAETKEYKERGTGNLKILKDTHTGRIRLVMRRDVILNVIANHWITADMHLNKHKTASNAYFWHCQNYFGEGDVAYETVAAKFKNEEFLRAWKEAKGCKESKLASSLSSKGKTYRRCLNCT</sequence>
<dbReference type="SUPFAM" id="SSF50729">
    <property type="entry name" value="PH domain-like"/>
    <property type="match status" value="2"/>
</dbReference>
<evidence type="ECO:0000313" key="3">
    <source>
        <dbReference type="EMBL" id="CDW55694.1"/>
    </source>
</evidence>
<dbReference type="InterPro" id="IPR011993">
    <property type="entry name" value="PH-like_dom_sf"/>
</dbReference>
<dbReference type="FunFam" id="2.30.29.30:FF:000018">
    <property type="entry name" value="E3 SUMO-protein ligase RanBP2"/>
    <property type="match status" value="1"/>
</dbReference>
<dbReference type="CDD" id="cd00835">
    <property type="entry name" value="RanBD_family"/>
    <property type="match status" value="1"/>
</dbReference>
<dbReference type="Pfam" id="PF00638">
    <property type="entry name" value="Ran_BP1"/>
    <property type="match status" value="2"/>
</dbReference>
<feature type="domain" description="RanBD1" evidence="2">
    <location>
        <begin position="298"/>
        <end position="434"/>
    </location>
</feature>
<dbReference type="Gene3D" id="2.30.29.30">
    <property type="entry name" value="Pleckstrin-homology domain (PH domain)/Phosphotyrosine-binding domain (PTB)"/>
    <property type="match status" value="2"/>
</dbReference>
<proteinExistence type="predicted"/>
<evidence type="ECO:0000256" key="1">
    <source>
        <dbReference type="SAM" id="MobiDB-lite"/>
    </source>
</evidence>
<dbReference type="PANTHER" id="PTHR23138">
    <property type="entry name" value="RAN BINDING PROTEIN"/>
    <property type="match status" value="1"/>
</dbReference>
<dbReference type="InterPro" id="IPR045255">
    <property type="entry name" value="RanBP1-like"/>
</dbReference>
<reference evidence="3" key="1">
    <citation type="submission" date="2014-01" db="EMBL/GenBank/DDBJ databases">
        <authorList>
            <person name="Aslett M."/>
        </authorList>
    </citation>
    <scope>NUCLEOTIDE SEQUENCE</scope>
</reference>
<evidence type="ECO:0000313" key="4">
    <source>
        <dbReference type="Proteomes" id="UP000030665"/>
    </source>
</evidence>
<protein>
    <submittedName>
        <fullName evidence="3">Ran BP1 domain containing protein</fullName>
    </submittedName>
</protein>
<feature type="region of interest" description="Disordered" evidence="1">
    <location>
        <begin position="560"/>
        <end position="588"/>
    </location>
</feature>
<dbReference type="EMBL" id="HG805971">
    <property type="protein sequence ID" value="CDW55694.1"/>
    <property type="molecule type" value="Genomic_DNA"/>
</dbReference>
<organism evidence="3 4">
    <name type="scientific">Trichuris trichiura</name>
    <name type="common">Whipworm</name>
    <name type="synonym">Trichocephalus trichiurus</name>
    <dbReference type="NCBI Taxonomy" id="36087"/>
    <lineage>
        <taxon>Eukaryota</taxon>
        <taxon>Metazoa</taxon>
        <taxon>Ecdysozoa</taxon>
        <taxon>Nematoda</taxon>
        <taxon>Enoplea</taxon>
        <taxon>Dorylaimia</taxon>
        <taxon>Trichinellida</taxon>
        <taxon>Trichuridae</taxon>
        <taxon>Trichuris</taxon>
    </lineage>
</organism>
<dbReference type="GO" id="GO:0005096">
    <property type="term" value="F:GTPase activator activity"/>
    <property type="evidence" value="ECO:0007669"/>
    <property type="project" value="TreeGrafter"/>
</dbReference>
<feature type="domain" description="RanBD1" evidence="2">
    <location>
        <begin position="591"/>
        <end position="718"/>
    </location>
</feature>
<feature type="region of interest" description="Disordered" evidence="1">
    <location>
        <begin position="105"/>
        <end position="124"/>
    </location>
</feature>
<accession>A0A077Z7G3</accession>
<dbReference type="GO" id="GO:0005737">
    <property type="term" value="C:cytoplasm"/>
    <property type="evidence" value="ECO:0007669"/>
    <property type="project" value="TreeGrafter"/>
</dbReference>
<dbReference type="GO" id="GO:0005643">
    <property type="term" value="C:nuclear pore"/>
    <property type="evidence" value="ECO:0007669"/>
    <property type="project" value="TreeGrafter"/>
</dbReference>
<feature type="compositionally biased region" description="Polar residues" evidence="1">
    <location>
        <begin position="106"/>
        <end position="124"/>
    </location>
</feature>
<feature type="compositionally biased region" description="Basic and acidic residues" evidence="1">
    <location>
        <begin position="219"/>
        <end position="230"/>
    </location>
</feature>
<evidence type="ECO:0000259" key="2">
    <source>
        <dbReference type="PROSITE" id="PS50196"/>
    </source>
</evidence>
<feature type="compositionally biased region" description="Polar residues" evidence="1">
    <location>
        <begin position="231"/>
        <end position="240"/>
    </location>
</feature>
<feature type="region of interest" description="Disordered" evidence="1">
    <location>
        <begin position="142"/>
        <end position="167"/>
    </location>
</feature>
<reference evidence="3" key="2">
    <citation type="submission" date="2014-03" db="EMBL/GenBank/DDBJ databases">
        <title>The whipworm genome and dual-species transcriptomics of an intimate host-pathogen interaction.</title>
        <authorList>
            <person name="Foth B.J."/>
            <person name="Tsai I.J."/>
            <person name="Reid A.J."/>
            <person name="Bancroft A.J."/>
            <person name="Nichol S."/>
            <person name="Tracey A."/>
            <person name="Holroyd N."/>
            <person name="Cotton J.A."/>
            <person name="Stanley E.J."/>
            <person name="Zarowiecki M."/>
            <person name="Liu J.Z."/>
            <person name="Huckvale T."/>
            <person name="Cooper P.J."/>
            <person name="Grencis R.K."/>
            <person name="Berriman M."/>
        </authorList>
    </citation>
    <scope>NUCLEOTIDE SEQUENCE [LARGE SCALE GENOMIC DNA]</scope>
</reference>
<dbReference type="OrthoDB" id="2357150at2759"/>
<name>A0A077Z7G3_TRITR</name>
<feature type="region of interest" description="Disordered" evidence="1">
    <location>
        <begin position="198"/>
        <end position="247"/>
    </location>
</feature>
<dbReference type="InterPro" id="IPR000156">
    <property type="entry name" value="Ran_bind_dom"/>
</dbReference>
<dbReference type="PROSITE" id="PS50196">
    <property type="entry name" value="RANBD1"/>
    <property type="match status" value="2"/>
</dbReference>
<feature type="region of interest" description="Disordered" evidence="1">
    <location>
        <begin position="440"/>
        <end position="493"/>
    </location>
</feature>
<dbReference type="STRING" id="36087.A0A077Z7G3"/>